<dbReference type="Pfam" id="PF00535">
    <property type="entry name" value="Glycos_transf_2"/>
    <property type="match status" value="1"/>
</dbReference>
<evidence type="ECO:0000256" key="2">
    <source>
        <dbReference type="SAM" id="Coils"/>
    </source>
</evidence>
<name>A0A5E7VZF9_PSEFL</name>
<protein>
    <submittedName>
        <fullName evidence="5">Uncharacterized protein</fullName>
    </submittedName>
</protein>
<dbReference type="PANTHER" id="PTHR43179">
    <property type="entry name" value="RHAMNOSYLTRANSFERASE WBBL"/>
    <property type="match status" value="1"/>
</dbReference>
<evidence type="ECO:0000256" key="1">
    <source>
        <dbReference type="ARBA" id="ARBA00022519"/>
    </source>
</evidence>
<evidence type="ECO:0000259" key="4">
    <source>
        <dbReference type="Pfam" id="PF04230"/>
    </source>
</evidence>
<evidence type="ECO:0000259" key="3">
    <source>
        <dbReference type="Pfam" id="PF00535"/>
    </source>
</evidence>
<organism evidence="5 6">
    <name type="scientific">Pseudomonas fluorescens</name>
    <dbReference type="NCBI Taxonomy" id="294"/>
    <lineage>
        <taxon>Bacteria</taxon>
        <taxon>Pseudomonadati</taxon>
        <taxon>Pseudomonadota</taxon>
        <taxon>Gammaproteobacteria</taxon>
        <taxon>Pseudomonadales</taxon>
        <taxon>Pseudomonadaceae</taxon>
        <taxon>Pseudomonas</taxon>
    </lineage>
</organism>
<dbReference type="InterPro" id="IPR029044">
    <property type="entry name" value="Nucleotide-diphossugar_trans"/>
</dbReference>
<dbReference type="RefSeq" id="WP_150655200.1">
    <property type="nucleotide sequence ID" value="NZ_CABVJH010000001.1"/>
</dbReference>
<keyword evidence="1" id="KW-0997">Cell inner membrane</keyword>
<dbReference type="InterPro" id="IPR001173">
    <property type="entry name" value="Glyco_trans_2-like"/>
</dbReference>
<feature type="domain" description="Glycosyltransferase 2-like" evidence="3">
    <location>
        <begin position="453"/>
        <end position="619"/>
    </location>
</feature>
<gene>
    <name evidence="5" type="ORF">PS943_00693</name>
</gene>
<dbReference type="EMBL" id="CABVJH010000001">
    <property type="protein sequence ID" value="VVQ28072.1"/>
    <property type="molecule type" value="Genomic_DNA"/>
</dbReference>
<dbReference type="SUPFAM" id="SSF53448">
    <property type="entry name" value="Nucleotide-diphospho-sugar transferases"/>
    <property type="match status" value="1"/>
</dbReference>
<dbReference type="Gene3D" id="3.40.50.2000">
    <property type="entry name" value="Glycogen Phosphorylase B"/>
    <property type="match status" value="1"/>
</dbReference>
<dbReference type="Gene3D" id="3.90.550.10">
    <property type="entry name" value="Spore Coat Polysaccharide Biosynthesis Protein SpsA, Chain A"/>
    <property type="match status" value="1"/>
</dbReference>
<dbReference type="CDD" id="cd03801">
    <property type="entry name" value="GT4_PimA-like"/>
    <property type="match status" value="1"/>
</dbReference>
<dbReference type="Proteomes" id="UP000325645">
    <property type="component" value="Unassembled WGS sequence"/>
</dbReference>
<keyword evidence="2" id="KW-0175">Coiled coil</keyword>
<dbReference type="AlphaFoldDB" id="A0A5E7VZF9"/>
<dbReference type="CDD" id="cd04186">
    <property type="entry name" value="GT_2_like_c"/>
    <property type="match status" value="1"/>
</dbReference>
<dbReference type="PANTHER" id="PTHR43179:SF7">
    <property type="entry name" value="RHAMNOSYLTRANSFERASE WBBL"/>
    <property type="match status" value="1"/>
</dbReference>
<keyword evidence="1" id="KW-0472">Membrane</keyword>
<dbReference type="Pfam" id="PF13692">
    <property type="entry name" value="Glyco_trans_1_4"/>
    <property type="match status" value="1"/>
</dbReference>
<dbReference type="Pfam" id="PF04230">
    <property type="entry name" value="PS_pyruv_trans"/>
    <property type="match status" value="1"/>
</dbReference>
<dbReference type="SUPFAM" id="SSF53756">
    <property type="entry name" value="UDP-Glycosyltransferase/glycogen phosphorylase"/>
    <property type="match status" value="1"/>
</dbReference>
<reference evidence="5 6" key="1">
    <citation type="submission" date="2019-09" db="EMBL/GenBank/DDBJ databases">
        <authorList>
            <person name="Chandra G."/>
            <person name="Truman W A."/>
        </authorList>
    </citation>
    <scope>NUCLEOTIDE SEQUENCE [LARGE SCALE GENOMIC DNA]</scope>
    <source>
        <strain evidence="5">PS943</strain>
    </source>
</reference>
<accession>A0A5E7VZF9</accession>
<keyword evidence="1" id="KW-1003">Cell membrane</keyword>
<evidence type="ECO:0000313" key="6">
    <source>
        <dbReference type="Proteomes" id="UP000325645"/>
    </source>
</evidence>
<evidence type="ECO:0000313" key="5">
    <source>
        <dbReference type="EMBL" id="VVQ28072.1"/>
    </source>
</evidence>
<feature type="coiled-coil region" evidence="2">
    <location>
        <begin position="312"/>
        <end position="346"/>
    </location>
</feature>
<sequence length="1078" mass="118762">MWRNPKYWLDGEPIQNFGDFLSDFFMQKLFYSAGMQADSIRIVGSCMDDELLKSESEFDTQQGIRTIYWGCGLRHENSLTDKSRGLVDILAVRGPLSRSALRLGIETPMGDPGLLLPALYTPNSLPGIKGETLLVPHFHDIRTDDELLALSGCSAILRPNINNDTLCIFEFIDRLTTAEFVLCGSLHAAIVAAAYGRRFGFWNSDCVDLPFKWQDFAASISMSCVFHDNVEQARSHFISEIEPKISIPVLWPLLAVAPFAVRPEAMVKVMEFDVRRHGVSALQVAAPSLAANKVQSAILQVNSLSANSLVALQKAQGDLLELSAAREDALHELERVRAEAANATFERDLVVRSTSWQITAPLRKVGKRYPVVGRTFRRSLKILWWTLTMQIGHKYLLWKRKRAVVPVISADADTDQVQQVVAAKSDFNLESAFVCMHGEAPIYFPPVEAPVVSIVIPVYRELGVLKNCLRSISIGLEGEPSFEVILVDDCPEEQVLWGIPDSGGLFKISNSENLGFSLACNRGAEVARGRFICFLNSDTIVYSGWLRHLVDALEDVPNAGLVGGMLLNVDGSIQDAGWRMLQSGQGYPIGRNKDARDGAFTYRREVDCVAGTCFLMKTSLFLGMGGLDARYAPASYVDFDLAFRVQERGLKVICEPKSRIVHLGGASYGDAKERQNQISTLNQAKFSERFATVLPMQPSGSEDEFLLQQVSDERPVFLVIEYSVPQPNRHAGDVTMSSYLSLLASTGWRVVFCPVEGRAEGPSADNLERQGVMLIRSPQTLESWLMENGKYVKEVWLARPEIAENIINPLRNLTSARLTYYTHDLHHVRLEREAELYADPDKFADANRMKEAELSVFSSVDKIISPSADEAEVIRRLVPGKPVFVLPPYYYEAHEICRRDAAHFEGLTDIVFVGGFPHAPNVDAALYIVNEVMPRVWEKRPDARVVLVGYAPPAEILALAGSRVVVTGQVPDVKPYLDRARMVLVALRYGAGVKGKTVDALREGIPVVSTQVGVEGVGVTSGLDAIVSESANGLAEGVLDLLSDTARCAELSAAGADLIMKGFSRAAACLAIDEVFGA</sequence>
<proteinExistence type="predicted"/>
<feature type="domain" description="Polysaccharide pyruvyl transferase" evidence="4">
    <location>
        <begin position="23"/>
        <end position="199"/>
    </location>
</feature>
<dbReference type="InterPro" id="IPR007345">
    <property type="entry name" value="Polysacch_pyruvyl_Trfase"/>
</dbReference>